<reference evidence="1" key="1">
    <citation type="submission" date="2022-06" db="EMBL/GenBank/DDBJ databases">
        <title>Genome sequence of Phormidium yuhuli AB48 isolated from an industrial photobioreactor environment.</title>
        <authorList>
            <person name="Qiu Y."/>
            <person name="Noonan A.J.C."/>
            <person name="Dofher K."/>
            <person name="Koch M."/>
            <person name="Kieft B."/>
            <person name="Lin X."/>
            <person name="Ziels R.M."/>
            <person name="Hallam S.J."/>
        </authorList>
    </citation>
    <scope>NUCLEOTIDE SEQUENCE</scope>
    <source>
        <strain evidence="1">AB48</strain>
    </source>
</reference>
<organism evidence="1 2">
    <name type="scientific">Phormidium yuhuli AB48</name>
    <dbReference type="NCBI Taxonomy" id="2940671"/>
    <lineage>
        <taxon>Bacteria</taxon>
        <taxon>Bacillati</taxon>
        <taxon>Cyanobacteriota</taxon>
        <taxon>Cyanophyceae</taxon>
        <taxon>Oscillatoriophycideae</taxon>
        <taxon>Oscillatoriales</taxon>
        <taxon>Oscillatoriaceae</taxon>
        <taxon>Phormidium</taxon>
        <taxon>Phormidium yuhuli</taxon>
    </lineage>
</organism>
<sequence>MNIFRQYIAPALIVVVFLLALLATSARIFLPEGLSSPVSIEAPTPSNPSSSPTS</sequence>
<proteinExistence type="predicted"/>
<keyword evidence="2" id="KW-1185">Reference proteome</keyword>
<evidence type="ECO:0000313" key="2">
    <source>
        <dbReference type="Proteomes" id="UP001056708"/>
    </source>
</evidence>
<dbReference type="RefSeq" id="WP_252664625.1">
    <property type="nucleotide sequence ID" value="NZ_CP098611.1"/>
</dbReference>
<dbReference type="Proteomes" id="UP001056708">
    <property type="component" value="Chromosome"/>
</dbReference>
<name>A0ABY5AUC9_9CYAN</name>
<protein>
    <submittedName>
        <fullName evidence="1">Uncharacterized protein</fullName>
    </submittedName>
</protein>
<gene>
    <name evidence="1" type="ORF">NEA10_07065</name>
</gene>
<dbReference type="EMBL" id="CP098611">
    <property type="protein sequence ID" value="USR92470.1"/>
    <property type="molecule type" value="Genomic_DNA"/>
</dbReference>
<evidence type="ECO:0000313" key="1">
    <source>
        <dbReference type="EMBL" id="USR92470.1"/>
    </source>
</evidence>
<accession>A0ABY5AUC9</accession>